<dbReference type="Proteomes" id="UP000431901">
    <property type="component" value="Unassembled WGS sequence"/>
</dbReference>
<dbReference type="EMBL" id="WUTW01000002">
    <property type="protein sequence ID" value="MXQ64350.1"/>
    <property type="molecule type" value="Genomic_DNA"/>
</dbReference>
<gene>
    <name evidence="2" type="ORF">GQ466_09905</name>
</gene>
<dbReference type="AlphaFoldDB" id="A0A6I4W6K3"/>
<evidence type="ECO:0000313" key="2">
    <source>
        <dbReference type="EMBL" id="MXQ64350.1"/>
    </source>
</evidence>
<accession>A0A6I4W6K3</accession>
<evidence type="ECO:0000256" key="1">
    <source>
        <dbReference type="SAM" id="SignalP"/>
    </source>
</evidence>
<keyword evidence="3" id="KW-1185">Reference proteome</keyword>
<sequence length="124" mass="13024">MKRCAAVFAAVAALAGGVLAGASASADPAPVLDLGSSGAAAYGYGRVTASTLNIRRHATTKSRKQGEFTRGTTIQLKCWVPGEWIHGNNHWWLLGPGSIAPPRIGYVSAYYVRLITASPGRCPR</sequence>
<evidence type="ECO:0008006" key="4">
    <source>
        <dbReference type="Google" id="ProtNLM"/>
    </source>
</evidence>
<feature type="signal peptide" evidence="1">
    <location>
        <begin position="1"/>
        <end position="20"/>
    </location>
</feature>
<feature type="chain" id="PRO_5038380177" description="SH3 domain-containing protein" evidence="1">
    <location>
        <begin position="21"/>
        <end position="124"/>
    </location>
</feature>
<dbReference type="Gene3D" id="2.30.30.40">
    <property type="entry name" value="SH3 Domains"/>
    <property type="match status" value="1"/>
</dbReference>
<dbReference type="RefSeq" id="WP_161102592.1">
    <property type="nucleotide sequence ID" value="NZ_JBHLYI010000013.1"/>
</dbReference>
<reference evidence="2 3" key="1">
    <citation type="submission" date="2019-12" db="EMBL/GenBank/DDBJ databases">
        <title>Nocardia macrotermitis sp. nov. and Nocardia aurantia sp. nov., isolated from the gut of the fungus growing-termite Macrotermes natalensis.</title>
        <authorList>
            <person name="Christine B."/>
            <person name="Rene B."/>
        </authorList>
    </citation>
    <scope>NUCLEOTIDE SEQUENCE [LARGE SCALE GENOMIC DNA]</scope>
    <source>
        <strain evidence="2 3">DSM 102126</strain>
    </source>
</reference>
<protein>
    <recommendedName>
        <fullName evidence="4">SH3 domain-containing protein</fullName>
    </recommendedName>
</protein>
<name>A0A6I4W6K3_9ACTN</name>
<organism evidence="2 3">
    <name type="scientific">Actinomadura rayongensis</name>
    <dbReference type="NCBI Taxonomy" id="1429076"/>
    <lineage>
        <taxon>Bacteria</taxon>
        <taxon>Bacillati</taxon>
        <taxon>Actinomycetota</taxon>
        <taxon>Actinomycetes</taxon>
        <taxon>Streptosporangiales</taxon>
        <taxon>Thermomonosporaceae</taxon>
        <taxon>Actinomadura</taxon>
    </lineage>
</organism>
<keyword evidence="1" id="KW-0732">Signal</keyword>
<proteinExistence type="predicted"/>
<evidence type="ECO:0000313" key="3">
    <source>
        <dbReference type="Proteomes" id="UP000431901"/>
    </source>
</evidence>
<dbReference type="OrthoDB" id="3482365at2"/>
<comment type="caution">
    <text evidence="2">The sequence shown here is derived from an EMBL/GenBank/DDBJ whole genome shotgun (WGS) entry which is preliminary data.</text>
</comment>